<feature type="domain" description="Calcineurin-like phosphoesterase" evidence="1">
    <location>
        <begin position="5"/>
        <end position="245"/>
    </location>
</feature>
<proteinExistence type="predicted"/>
<dbReference type="RefSeq" id="WP_157177965.1">
    <property type="nucleotide sequence ID" value="NZ_BMJP01000013.1"/>
</dbReference>
<dbReference type="Proteomes" id="UP000546701">
    <property type="component" value="Unassembled WGS sequence"/>
</dbReference>
<dbReference type="EMBL" id="JACIJR010000015">
    <property type="protein sequence ID" value="MBB5730979.1"/>
    <property type="molecule type" value="Genomic_DNA"/>
</dbReference>
<keyword evidence="4" id="KW-1185">Reference proteome</keyword>
<dbReference type="SUPFAM" id="SSF56300">
    <property type="entry name" value="Metallo-dependent phosphatases"/>
    <property type="match status" value="1"/>
</dbReference>
<dbReference type="Pfam" id="PF19976">
    <property type="entry name" value="GAAD"/>
    <property type="match status" value="1"/>
</dbReference>
<sequence length="451" mass="50263">MSAIFVHVSDIHFGQERDHVVHIHDDVKRELVADATAVVAALPASEVKGILVTGDVAYSGKAEQYEAAGEWLDALAGGIGCPIHRVQMVPGNHDLDRDKLSIGGSHLLEYIRQGGPAEYEKVVSNDDDRATLFRRFEDYGRFCIGYNCGLDLEAKLATNMRVEVGPGRWIRFVRLNSSLLCHGAERHDPPELVIGERQFTIPRNAGEENVVLVHHPLNWYKDEADVRDYVRSRARVFISGHEHNPKVHIDEVDNGCDVMMLAAGAAVPFKSNDIYTYTYNVIEFDWDDATDSLVVTMHPRAWNPRSKVFEADHKRLGGEEPCFTLGSPNFRKVGARPPADAVGTVADETSSEAAVELVPADNPETSGGEEAPMPPDAEGYELAMLRFFRNLYEGERLRILVELDALPVGSDERMNQGLELRLFDWLARAGKLPEAVAMIDRLINEREERDA</sequence>
<dbReference type="InterPro" id="IPR045533">
    <property type="entry name" value="GAAD"/>
</dbReference>
<dbReference type="PANTHER" id="PTHR31302">
    <property type="entry name" value="TRANSMEMBRANE PROTEIN WITH METALLOPHOSPHOESTERASE DOMAIN-RELATED"/>
    <property type="match status" value="1"/>
</dbReference>
<dbReference type="InterPro" id="IPR004843">
    <property type="entry name" value="Calcineurin-like_PHP"/>
</dbReference>
<accession>A0A7W9BVM8</accession>
<dbReference type="GO" id="GO:0016787">
    <property type="term" value="F:hydrolase activity"/>
    <property type="evidence" value="ECO:0007669"/>
    <property type="project" value="InterPro"/>
</dbReference>
<comment type="caution">
    <text evidence="3">The sequence shown here is derived from an EMBL/GenBank/DDBJ whole genome shotgun (WGS) entry which is preliminary data.</text>
</comment>
<dbReference type="PANTHER" id="PTHR31302:SF0">
    <property type="entry name" value="TRANSMEMBRANE PROTEIN WITH METALLOPHOSPHOESTERASE DOMAIN"/>
    <property type="match status" value="1"/>
</dbReference>
<protein>
    <submittedName>
        <fullName evidence="3">Calcineurin-like phosphoesterase family protein</fullName>
    </submittedName>
</protein>
<evidence type="ECO:0000313" key="3">
    <source>
        <dbReference type="EMBL" id="MBB5730979.1"/>
    </source>
</evidence>
<evidence type="ECO:0000259" key="2">
    <source>
        <dbReference type="Pfam" id="PF19976"/>
    </source>
</evidence>
<dbReference type="OrthoDB" id="651281at2"/>
<reference evidence="3 4" key="1">
    <citation type="submission" date="2020-08" db="EMBL/GenBank/DDBJ databases">
        <title>Genomic Encyclopedia of Type Strains, Phase IV (KMG-IV): sequencing the most valuable type-strain genomes for metagenomic binning, comparative biology and taxonomic classification.</title>
        <authorList>
            <person name="Goeker M."/>
        </authorList>
    </citation>
    <scope>NUCLEOTIDE SEQUENCE [LARGE SCALE GENOMIC DNA]</scope>
    <source>
        <strain evidence="3 4">DSM 103336</strain>
    </source>
</reference>
<dbReference type="AlphaFoldDB" id="A0A7W9BVM8"/>
<evidence type="ECO:0000259" key="1">
    <source>
        <dbReference type="Pfam" id="PF00149"/>
    </source>
</evidence>
<gene>
    <name evidence="3" type="ORF">FHS99_003487</name>
</gene>
<evidence type="ECO:0000313" key="4">
    <source>
        <dbReference type="Proteomes" id="UP000546701"/>
    </source>
</evidence>
<dbReference type="InterPro" id="IPR051158">
    <property type="entry name" value="Metallophosphoesterase_sf"/>
</dbReference>
<dbReference type="Gene3D" id="3.60.21.10">
    <property type="match status" value="1"/>
</dbReference>
<dbReference type="Pfam" id="PF00149">
    <property type="entry name" value="Metallophos"/>
    <property type="match status" value="1"/>
</dbReference>
<name>A0A7W9BVM8_9SPHN</name>
<dbReference type="InterPro" id="IPR029052">
    <property type="entry name" value="Metallo-depent_PP-like"/>
</dbReference>
<feature type="domain" description="GTPase-associated adaptor" evidence="2">
    <location>
        <begin position="380"/>
        <end position="440"/>
    </location>
</feature>
<organism evidence="3 4">
    <name type="scientific">Sphingomonas prati</name>
    <dbReference type="NCBI Taxonomy" id="1843237"/>
    <lineage>
        <taxon>Bacteria</taxon>
        <taxon>Pseudomonadati</taxon>
        <taxon>Pseudomonadota</taxon>
        <taxon>Alphaproteobacteria</taxon>
        <taxon>Sphingomonadales</taxon>
        <taxon>Sphingomonadaceae</taxon>
        <taxon>Sphingomonas</taxon>
    </lineage>
</organism>